<dbReference type="InterPro" id="IPR011047">
    <property type="entry name" value="Quinoprotein_ADH-like_sf"/>
</dbReference>
<dbReference type="Gene3D" id="2.130.10.10">
    <property type="entry name" value="YVTN repeat-like/Quinoprotein amine dehydrogenase"/>
    <property type="match status" value="1"/>
</dbReference>
<dbReference type="EMBL" id="VIIS01002214">
    <property type="protein sequence ID" value="KAF0287046.1"/>
    <property type="molecule type" value="Genomic_DNA"/>
</dbReference>
<sequence>MEPRPLPKRKSFSVEPPANAEQSSQSLALAMLGEGKQLQTDGMVKVATSISTPSETGDCLQTLDVDEQVLALSFDCLGKYFQIAGEDGIIRVFDVATGTQAGPD</sequence>
<dbReference type="InterPro" id="IPR015943">
    <property type="entry name" value="WD40/YVTN_repeat-like_dom_sf"/>
</dbReference>
<evidence type="ECO:0000313" key="3">
    <source>
        <dbReference type="Proteomes" id="UP000440578"/>
    </source>
</evidence>
<dbReference type="SUPFAM" id="SSF50998">
    <property type="entry name" value="Quinoprotein alcohol dehydrogenase-like"/>
    <property type="match status" value="1"/>
</dbReference>
<keyword evidence="3" id="KW-1185">Reference proteome</keyword>
<feature type="region of interest" description="Disordered" evidence="1">
    <location>
        <begin position="1"/>
        <end position="24"/>
    </location>
</feature>
<organism evidence="2 3">
    <name type="scientific">Amphibalanus amphitrite</name>
    <name type="common">Striped barnacle</name>
    <name type="synonym">Balanus amphitrite</name>
    <dbReference type="NCBI Taxonomy" id="1232801"/>
    <lineage>
        <taxon>Eukaryota</taxon>
        <taxon>Metazoa</taxon>
        <taxon>Ecdysozoa</taxon>
        <taxon>Arthropoda</taxon>
        <taxon>Crustacea</taxon>
        <taxon>Multicrustacea</taxon>
        <taxon>Cirripedia</taxon>
        <taxon>Thoracica</taxon>
        <taxon>Thoracicalcarea</taxon>
        <taxon>Balanomorpha</taxon>
        <taxon>Balanoidea</taxon>
        <taxon>Balanidae</taxon>
        <taxon>Amphibalaninae</taxon>
        <taxon>Amphibalanus</taxon>
    </lineage>
</organism>
<accession>A0A6A4UWN3</accession>
<dbReference type="Proteomes" id="UP000440578">
    <property type="component" value="Unassembled WGS sequence"/>
</dbReference>
<dbReference type="AlphaFoldDB" id="A0A6A4UWN3"/>
<protein>
    <submittedName>
        <fullName evidence="2">Uncharacterized protein</fullName>
    </submittedName>
</protein>
<proteinExistence type="predicted"/>
<name>A0A6A4UWN3_AMPAM</name>
<evidence type="ECO:0000313" key="2">
    <source>
        <dbReference type="EMBL" id="KAF0287046.1"/>
    </source>
</evidence>
<reference evidence="2 3" key="1">
    <citation type="submission" date="2019-07" db="EMBL/GenBank/DDBJ databases">
        <title>Draft genome assembly of a fouling barnacle, Amphibalanus amphitrite (Darwin, 1854): The first reference genome for Thecostraca.</title>
        <authorList>
            <person name="Kim W."/>
        </authorList>
    </citation>
    <scope>NUCLEOTIDE SEQUENCE [LARGE SCALE GENOMIC DNA]</scope>
    <source>
        <strain evidence="2">SNU_AA5</strain>
        <tissue evidence="2">Soma without cirri and trophi</tissue>
    </source>
</reference>
<dbReference type="OrthoDB" id="10251741at2759"/>
<evidence type="ECO:0000256" key="1">
    <source>
        <dbReference type="SAM" id="MobiDB-lite"/>
    </source>
</evidence>
<comment type="caution">
    <text evidence="2">The sequence shown here is derived from an EMBL/GenBank/DDBJ whole genome shotgun (WGS) entry which is preliminary data.</text>
</comment>
<gene>
    <name evidence="2" type="ORF">FJT64_014454</name>
</gene>
<feature type="compositionally biased region" description="Basic residues" evidence="1">
    <location>
        <begin position="1"/>
        <end position="11"/>
    </location>
</feature>